<dbReference type="PIRSF" id="PIRSF021377">
    <property type="entry name" value="YtfJ"/>
    <property type="match status" value="1"/>
</dbReference>
<dbReference type="Pfam" id="PF09579">
    <property type="entry name" value="Spore_YtfJ"/>
    <property type="match status" value="1"/>
</dbReference>
<evidence type="ECO:0000313" key="2">
    <source>
        <dbReference type="Proteomes" id="UP000626244"/>
    </source>
</evidence>
<dbReference type="NCBIfam" id="TIGR02874">
    <property type="entry name" value="spore_ytfJ"/>
    <property type="match status" value="1"/>
</dbReference>
<dbReference type="OrthoDB" id="9796262at2"/>
<dbReference type="InterPro" id="IPR014229">
    <property type="entry name" value="Spore_YtfJ"/>
</dbReference>
<proteinExistence type="predicted"/>
<keyword evidence="2" id="KW-1185">Reference proteome</keyword>
<reference evidence="2" key="1">
    <citation type="journal article" date="2019" name="Int. J. Syst. Evol. Microbiol.">
        <title>The Global Catalogue of Microorganisms (GCM) 10K type strain sequencing project: providing services to taxonomists for standard genome sequencing and annotation.</title>
        <authorList>
            <consortium name="The Broad Institute Genomics Platform"/>
            <consortium name="The Broad Institute Genome Sequencing Center for Infectious Disease"/>
            <person name="Wu L."/>
            <person name="Ma J."/>
        </authorList>
    </citation>
    <scope>NUCLEOTIDE SEQUENCE [LARGE SCALE GENOMIC DNA]</scope>
    <source>
        <strain evidence="2">CGMCC 1.14993</strain>
    </source>
</reference>
<dbReference type="AlphaFoldDB" id="A0A8J3ADQ0"/>
<accession>A0A8J3ADQ0</accession>
<dbReference type="EMBL" id="BMHB01000001">
    <property type="protein sequence ID" value="GGI10175.1"/>
    <property type="molecule type" value="Genomic_DNA"/>
</dbReference>
<dbReference type="Proteomes" id="UP000626244">
    <property type="component" value="Unassembled WGS sequence"/>
</dbReference>
<evidence type="ECO:0000313" key="1">
    <source>
        <dbReference type="EMBL" id="GGI10175.1"/>
    </source>
</evidence>
<organism evidence="1 2">
    <name type="scientific">Gottfriedia solisilvae</name>
    <dbReference type="NCBI Taxonomy" id="1516104"/>
    <lineage>
        <taxon>Bacteria</taxon>
        <taxon>Bacillati</taxon>
        <taxon>Bacillota</taxon>
        <taxon>Bacilli</taxon>
        <taxon>Bacillales</taxon>
        <taxon>Bacillaceae</taxon>
        <taxon>Gottfriedia</taxon>
    </lineage>
</organism>
<comment type="caution">
    <text evidence="1">The sequence shown here is derived from an EMBL/GenBank/DDBJ whole genome shotgun (WGS) entry which is preliminary data.</text>
</comment>
<dbReference type="RefSeq" id="WP_088002812.1">
    <property type="nucleotide sequence ID" value="NZ_BMHB01000001.1"/>
</dbReference>
<dbReference type="PANTHER" id="PTHR39162:SF1">
    <property type="entry name" value="SPORULATION PROTEIN YTFJ"/>
    <property type="match status" value="1"/>
</dbReference>
<name>A0A8J3ADQ0_9BACI</name>
<protein>
    <submittedName>
        <fullName evidence="1">Putative spore protein YtfJ</fullName>
    </submittedName>
</protein>
<gene>
    <name evidence="1" type="primary">ytfJ</name>
    <name evidence="1" type="ORF">GCM10007380_01470</name>
</gene>
<dbReference type="PANTHER" id="PTHR39162">
    <property type="entry name" value="GLL3345 PROTEIN"/>
    <property type="match status" value="1"/>
</dbReference>
<sequence>MSQHPIGDLMHAAMENLSAMINVNTIIGDPISTPDGSIILTVSKVGVGFAAGGSEFRNYHLVDGVKQTETRSPHPFGGGTGGGASITPIAFLIVNKHGVKLLHLDQNTHLIEKLMDLTPQALEKVKSYMKKKEDSIDEEDGYDSELD</sequence>